<keyword evidence="1" id="KW-0863">Zinc-finger</keyword>
<reference evidence="4 5" key="1">
    <citation type="submission" date="2018-07" db="EMBL/GenBank/DDBJ databases">
        <title>Section-level genome sequencing of Aspergillus section Nigri to investigate inter- and intra-species variation.</title>
        <authorList>
            <consortium name="DOE Joint Genome Institute"/>
            <person name="Vesth T.C."/>
            <person name="Nybo J.L."/>
            <person name="Theobald S."/>
            <person name="Frisvad J.C."/>
            <person name="Larsen T.O."/>
            <person name="Nielsen K.F."/>
            <person name="Hoof J.B."/>
            <person name="Brandl J."/>
            <person name="Salamov A."/>
            <person name="Riley R."/>
            <person name="Gladden J.M."/>
            <person name="Phatale P."/>
            <person name="Nielsen M.T."/>
            <person name="Lyhne E.K."/>
            <person name="Kogle M.E."/>
            <person name="Strasser K."/>
            <person name="McDonnell E."/>
            <person name="Barry K."/>
            <person name="Clum A."/>
            <person name="Chen C."/>
            <person name="Nolan M."/>
            <person name="Sandor L."/>
            <person name="Kuo A."/>
            <person name="Lipzen A."/>
            <person name="Hainaut M."/>
            <person name="Drula E."/>
            <person name="Tsang A."/>
            <person name="Magnuson J.K."/>
            <person name="Henrissat B."/>
            <person name="Wiebenga A."/>
            <person name="Simmons B.A."/>
            <person name="Makela M.R."/>
            <person name="De vries R.P."/>
            <person name="Grigoriev I.V."/>
            <person name="Mortensen U.H."/>
            <person name="Baker S.E."/>
            <person name="Andersen M.R."/>
        </authorList>
    </citation>
    <scope>NUCLEOTIDE SEQUENCE [LARGE SCALE GENOMIC DNA]</scope>
    <source>
        <strain evidence="4 5">ATCC 13496</strain>
    </source>
</reference>
<evidence type="ECO:0000256" key="1">
    <source>
        <dbReference type="PROSITE-ProRule" id="PRU00042"/>
    </source>
</evidence>
<dbReference type="PROSITE" id="PS00028">
    <property type="entry name" value="ZINC_FINGER_C2H2_1"/>
    <property type="match status" value="1"/>
</dbReference>
<sequence length="642" mass="71250">MGCAYHYCPKAGWLPGEFSRQMHAESVCRCRVDTQSAWSSARTTMSMGLMECIEAPIFDSASTMNWIVSSGFAERPTATLIAAAASMECGEEFIDPSLLCHSTLDGHDLDSRHFNLSNPQPYDLNLQQVPAVLPNAQQRAVPSELFEDATTNNTTAPRGQLPRRRSRYLTRHSGTQAYSVMIPKASSFSPMERWRNSPPEEEGCLIPDIIDALRDNPSQGVQTNLQNPGDDYSAFHGYRRAASITSGESSASSRSTQKSGRSSSSAQNPLAVQGRHGNIRAGKTTRRKTKITSTTAQRRYCCTFCCDRFKSKYDWARHEKSLHVTLEAWHCAPYGTTIMSSNEPSMTRCAFCGLTNPDSDHLEEHAATACEDESSSRRSFRRKDHLVQHLRLVHNVDSPPQLDSWRIGQSAITSRCGFCSQALMTWKERVDHLAEHFRTGSTMAEWRGDHDFPPDFAALVANALPPYLIGSESQSMIPFSATNCDVEDHLAQIYSRANWDAKDQKEASTITAPSAPSVALPLRALAPGVAPERLSSFTQVLTLHLSRFAQEQMKKGVIPSDEMFQQESRRVLYDSDDSWNQTIADNPEWLATFKDLHFDKEKGSVLPNLRAADAAANRRCNSRSVSPGAIVTVVKIWDVGTG</sequence>
<protein>
    <recommendedName>
        <fullName evidence="3">C2H2-type domain-containing protein</fullName>
    </recommendedName>
</protein>
<evidence type="ECO:0000256" key="2">
    <source>
        <dbReference type="SAM" id="MobiDB-lite"/>
    </source>
</evidence>
<name>A0A370BVT2_ASPNG</name>
<keyword evidence="1" id="KW-0479">Metal-binding</keyword>
<keyword evidence="1" id="KW-0862">Zinc</keyword>
<accession>A0A370BVT2</accession>
<dbReference type="AlphaFoldDB" id="A0A370BVT2"/>
<feature type="compositionally biased region" description="Low complexity" evidence="2">
    <location>
        <begin position="243"/>
        <end position="267"/>
    </location>
</feature>
<proteinExistence type="predicted"/>
<dbReference type="InterPro" id="IPR013087">
    <property type="entry name" value="Znf_C2H2_type"/>
</dbReference>
<evidence type="ECO:0000259" key="3">
    <source>
        <dbReference type="PROSITE" id="PS50157"/>
    </source>
</evidence>
<gene>
    <name evidence="4" type="ORF">M747DRAFT_281691</name>
</gene>
<feature type="compositionally biased region" description="Polar residues" evidence="2">
    <location>
        <begin position="216"/>
        <end position="227"/>
    </location>
</feature>
<dbReference type="GO" id="GO:0008270">
    <property type="term" value="F:zinc ion binding"/>
    <property type="evidence" value="ECO:0007669"/>
    <property type="project" value="UniProtKB-KW"/>
</dbReference>
<evidence type="ECO:0000313" key="4">
    <source>
        <dbReference type="EMBL" id="RDH19607.1"/>
    </source>
</evidence>
<evidence type="ECO:0000313" key="5">
    <source>
        <dbReference type="Proteomes" id="UP000253845"/>
    </source>
</evidence>
<dbReference type="SMART" id="SM00355">
    <property type="entry name" value="ZnF_C2H2"/>
    <property type="match status" value="3"/>
</dbReference>
<dbReference type="VEuPathDB" id="FungiDB:M747DRAFT_281691"/>
<dbReference type="EMBL" id="KZ851918">
    <property type="protein sequence ID" value="RDH19607.1"/>
    <property type="molecule type" value="Genomic_DNA"/>
</dbReference>
<feature type="domain" description="C2H2-type" evidence="3">
    <location>
        <begin position="368"/>
        <end position="399"/>
    </location>
</feature>
<organism evidence="4 5">
    <name type="scientific">Aspergillus niger ATCC 13496</name>
    <dbReference type="NCBI Taxonomy" id="1353008"/>
    <lineage>
        <taxon>Eukaryota</taxon>
        <taxon>Fungi</taxon>
        <taxon>Dikarya</taxon>
        <taxon>Ascomycota</taxon>
        <taxon>Pezizomycotina</taxon>
        <taxon>Eurotiomycetes</taxon>
        <taxon>Eurotiomycetidae</taxon>
        <taxon>Eurotiales</taxon>
        <taxon>Aspergillaceae</taxon>
        <taxon>Aspergillus</taxon>
        <taxon>Aspergillus subgen. Circumdati</taxon>
    </lineage>
</organism>
<dbReference type="Proteomes" id="UP000253845">
    <property type="component" value="Unassembled WGS sequence"/>
</dbReference>
<feature type="region of interest" description="Disordered" evidence="2">
    <location>
        <begin position="243"/>
        <end position="291"/>
    </location>
</feature>
<dbReference type="PROSITE" id="PS50157">
    <property type="entry name" value="ZINC_FINGER_C2H2_2"/>
    <property type="match status" value="1"/>
</dbReference>
<feature type="region of interest" description="Disordered" evidence="2">
    <location>
        <begin position="215"/>
        <end position="234"/>
    </location>
</feature>